<name>A0ACC0CA66_CATRO</name>
<evidence type="ECO:0000313" key="2">
    <source>
        <dbReference type="Proteomes" id="UP001060085"/>
    </source>
</evidence>
<comment type="caution">
    <text evidence="1">The sequence shown here is derived from an EMBL/GenBank/DDBJ whole genome shotgun (WGS) entry which is preliminary data.</text>
</comment>
<protein>
    <submittedName>
        <fullName evidence="1">Uncharacterized protein</fullName>
    </submittedName>
</protein>
<gene>
    <name evidence="1" type="ORF">M9H77_03003</name>
</gene>
<proteinExistence type="predicted"/>
<accession>A0ACC0CA66</accession>
<keyword evidence="2" id="KW-1185">Reference proteome</keyword>
<dbReference type="EMBL" id="CM044701">
    <property type="protein sequence ID" value="KAI5681775.1"/>
    <property type="molecule type" value="Genomic_DNA"/>
</dbReference>
<sequence>MKTTKTEPSATTKPDLSHEVGQPTVSSRSKDHKPRQNLIDDEELKNQIKDFDLQLGDSKDELGRRFRLRLRLQFQSEKRDFPLRVSKKGGFRLRIGTARFE</sequence>
<reference evidence="2" key="1">
    <citation type="journal article" date="2023" name="Nat. Plants">
        <title>Single-cell RNA sequencing provides a high-resolution roadmap for understanding the multicellular compartmentation of specialized metabolism.</title>
        <authorList>
            <person name="Sun S."/>
            <person name="Shen X."/>
            <person name="Li Y."/>
            <person name="Li Y."/>
            <person name="Wang S."/>
            <person name="Li R."/>
            <person name="Zhang H."/>
            <person name="Shen G."/>
            <person name="Guo B."/>
            <person name="Wei J."/>
            <person name="Xu J."/>
            <person name="St-Pierre B."/>
            <person name="Chen S."/>
            <person name="Sun C."/>
        </authorList>
    </citation>
    <scope>NUCLEOTIDE SEQUENCE [LARGE SCALE GENOMIC DNA]</scope>
</reference>
<evidence type="ECO:0000313" key="1">
    <source>
        <dbReference type="EMBL" id="KAI5681775.1"/>
    </source>
</evidence>
<dbReference type="Proteomes" id="UP001060085">
    <property type="component" value="Linkage Group LG01"/>
</dbReference>
<organism evidence="1 2">
    <name type="scientific">Catharanthus roseus</name>
    <name type="common">Madagascar periwinkle</name>
    <name type="synonym">Vinca rosea</name>
    <dbReference type="NCBI Taxonomy" id="4058"/>
    <lineage>
        <taxon>Eukaryota</taxon>
        <taxon>Viridiplantae</taxon>
        <taxon>Streptophyta</taxon>
        <taxon>Embryophyta</taxon>
        <taxon>Tracheophyta</taxon>
        <taxon>Spermatophyta</taxon>
        <taxon>Magnoliopsida</taxon>
        <taxon>eudicotyledons</taxon>
        <taxon>Gunneridae</taxon>
        <taxon>Pentapetalae</taxon>
        <taxon>asterids</taxon>
        <taxon>lamiids</taxon>
        <taxon>Gentianales</taxon>
        <taxon>Apocynaceae</taxon>
        <taxon>Rauvolfioideae</taxon>
        <taxon>Vinceae</taxon>
        <taxon>Catharanthinae</taxon>
        <taxon>Catharanthus</taxon>
    </lineage>
</organism>